<feature type="coiled-coil region" evidence="10">
    <location>
        <begin position="247"/>
        <end position="303"/>
    </location>
</feature>
<dbReference type="Gene3D" id="2.40.50.100">
    <property type="match status" value="1"/>
</dbReference>
<evidence type="ECO:0000259" key="13">
    <source>
        <dbReference type="Pfam" id="PF26002"/>
    </source>
</evidence>
<dbReference type="Proteomes" id="UP001595974">
    <property type="component" value="Unassembled WGS sequence"/>
</dbReference>
<proteinExistence type="inferred from homology"/>
<evidence type="ECO:0000256" key="4">
    <source>
        <dbReference type="ARBA" id="ARBA00022475"/>
    </source>
</evidence>
<evidence type="ECO:0000256" key="1">
    <source>
        <dbReference type="ARBA" id="ARBA00004377"/>
    </source>
</evidence>
<evidence type="ECO:0000256" key="2">
    <source>
        <dbReference type="ARBA" id="ARBA00009477"/>
    </source>
</evidence>
<dbReference type="EMBL" id="JBHSOG010000024">
    <property type="protein sequence ID" value="MFC5769185.1"/>
    <property type="molecule type" value="Genomic_DNA"/>
</dbReference>
<feature type="region of interest" description="Disordered" evidence="11">
    <location>
        <begin position="1"/>
        <end position="29"/>
    </location>
</feature>
<evidence type="ECO:0000313" key="15">
    <source>
        <dbReference type="Proteomes" id="UP001595974"/>
    </source>
</evidence>
<evidence type="ECO:0000256" key="5">
    <source>
        <dbReference type="ARBA" id="ARBA00022519"/>
    </source>
</evidence>
<comment type="subcellular location">
    <subcellularLocation>
        <location evidence="1 9">Cell inner membrane</location>
        <topology evidence="1 9">Single-pass membrane protein</topology>
    </subcellularLocation>
</comment>
<comment type="similarity">
    <text evidence="2 9">Belongs to the membrane fusion protein (MFP) (TC 8.A.1) family.</text>
</comment>
<dbReference type="Gene3D" id="2.40.30.170">
    <property type="match status" value="1"/>
</dbReference>
<evidence type="ECO:0000256" key="3">
    <source>
        <dbReference type="ARBA" id="ARBA00022448"/>
    </source>
</evidence>
<dbReference type="InterPro" id="IPR050739">
    <property type="entry name" value="MFP"/>
</dbReference>
<dbReference type="PANTHER" id="PTHR30386">
    <property type="entry name" value="MEMBRANE FUSION SUBUNIT OF EMRAB-TOLC MULTIDRUG EFFLUX PUMP"/>
    <property type="match status" value="1"/>
</dbReference>
<evidence type="ECO:0000256" key="8">
    <source>
        <dbReference type="ARBA" id="ARBA00023136"/>
    </source>
</evidence>
<dbReference type="NCBIfam" id="TIGR01843">
    <property type="entry name" value="type_I_hlyD"/>
    <property type="match status" value="1"/>
</dbReference>
<keyword evidence="6" id="KW-0812">Transmembrane</keyword>
<dbReference type="PANTHER" id="PTHR30386:SF17">
    <property type="entry name" value="ALKALINE PROTEASE SECRETION PROTEIN APRE"/>
    <property type="match status" value="1"/>
</dbReference>
<keyword evidence="3 9" id="KW-0813">Transport</keyword>
<evidence type="ECO:0000256" key="10">
    <source>
        <dbReference type="SAM" id="Coils"/>
    </source>
</evidence>
<dbReference type="RefSeq" id="WP_096451694.1">
    <property type="nucleotide sequence ID" value="NZ_JBHSOG010000024.1"/>
</dbReference>
<organism evidence="14 15">
    <name type="scientific">Thauera sinica</name>
    <dbReference type="NCBI Taxonomy" id="2665146"/>
    <lineage>
        <taxon>Bacteria</taxon>
        <taxon>Pseudomonadati</taxon>
        <taxon>Pseudomonadota</taxon>
        <taxon>Betaproteobacteria</taxon>
        <taxon>Rhodocyclales</taxon>
        <taxon>Zoogloeaceae</taxon>
        <taxon>Thauera</taxon>
    </lineage>
</organism>
<evidence type="ECO:0000313" key="14">
    <source>
        <dbReference type="EMBL" id="MFC5769185.1"/>
    </source>
</evidence>
<dbReference type="InterPro" id="IPR058781">
    <property type="entry name" value="HH_AprE-like"/>
</dbReference>
<feature type="domain" description="AprE-like long alpha-helical hairpin" evidence="12">
    <location>
        <begin position="114"/>
        <end position="303"/>
    </location>
</feature>
<protein>
    <recommendedName>
        <fullName evidence="9">Membrane fusion protein (MFP) family protein</fullName>
    </recommendedName>
</protein>
<dbReference type="SUPFAM" id="SSF111369">
    <property type="entry name" value="HlyD-like secretion proteins"/>
    <property type="match status" value="1"/>
</dbReference>
<evidence type="ECO:0000256" key="9">
    <source>
        <dbReference type="RuleBase" id="RU365093"/>
    </source>
</evidence>
<keyword evidence="5 9" id="KW-0997">Cell inner membrane</keyword>
<reference evidence="15" key="1">
    <citation type="journal article" date="2019" name="Int. J. Syst. Evol. Microbiol.">
        <title>The Global Catalogue of Microorganisms (GCM) 10K type strain sequencing project: providing services to taxonomists for standard genome sequencing and annotation.</title>
        <authorList>
            <consortium name="The Broad Institute Genomics Platform"/>
            <consortium name="The Broad Institute Genome Sequencing Center for Infectious Disease"/>
            <person name="Wu L."/>
            <person name="Ma J."/>
        </authorList>
    </citation>
    <scope>NUCLEOTIDE SEQUENCE [LARGE SCALE GENOMIC DNA]</scope>
    <source>
        <strain evidence="15">SHR3</strain>
    </source>
</reference>
<name>A0ABW1APF2_9RHOO</name>
<comment type="caution">
    <text evidence="14">The sequence shown here is derived from an EMBL/GenBank/DDBJ whole genome shotgun (WGS) entry which is preliminary data.</text>
</comment>
<evidence type="ECO:0000256" key="6">
    <source>
        <dbReference type="ARBA" id="ARBA00022692"/>
    </source>
</evidence>
<sequence length="457" mass="49642">MAIRKLIPGRDAAGAGPSSTGAVPDADPALPLDTGHPARLGMWVLGLGFGGFLLWAALAPLDEGVPTAGMVAIDTKRKAVQHLSGGIVTEVFVKEGQFVRGGDPLLRIDSAVALANYESIRQHYLTLRAMEGRLMAEQAGRAEIVFHPDLQQAAADPVIRQTTDNQQSLFVARRSALQAEIDAIREGIRGEEAAIRGYEGMLAARRTQLELLQDELEGLRELVQEGYAPRNKQLEVQRLAAEAAGSVADLQGNIQRARRSIAEMKLRTVQRTQEYRKEVDAQLAEIRREVQADAEKLKAAGDELARTTIRSPAEGQVVGLVAQTVGGVIAPGQKLMDVVPQDEALLLETKVPPHMIDRVQPGMETDVRFASFAHSPALVVQGRVDSVSSDLVADPETRLSYYLARISLTPQGMKELGDRQMQAGMPAEVVIRTGERTVLAYLLHPLLKRMAASMKEE</sequence>
<keyword evidence="4 9" id="KW-1003">Cell membrane</keyword>
<dbReference type="InterPro" id="IPR010129">
    <property type="entry name" value="T1SS_HlyD"/>
</dbReference>
<keyword evidence="7" id="KW-1133">Transmembrane helix</keyword>
<dbReference type="Pfam" id="PF25994">
    <property type="entry name" value="HH_AprE"/>
    <property type="match status" value="1"/>
</dbReference>
<evidence type="ECO:0000259" key="12">
    <source>
        <dbReference type="Pfam" id="PF25994"/>
    </source>
</evidence>
<evidence type="ECO:0000256" key="11">
    <source>
        <dbReference type="SAM" id="MobiDB-lite"/>
    </source>
</evidence>
<dbReference type="InterPro" id="IPR058982">
    <property type="entry name" value="Beta-barrel_AprE"/>
</dbReference>
<accession>A0ABW1APF2</accession>
<feature type="domain" description="AprE-like beta-barrel" evidence="13">
    <location>
        <begin position="345"/>
        <end position="434"/>
    </location>
</feature>
<keyword evidence="15" id="KW-1185">Reference proteome</keyword>
<dbReference type="Pfam" id="PF26002">
    <property type="entry name" value="Beta-barrel_AprE"/>
    <property type="match status" value="1"/>
</dbReference>
<keyword evidence="8" id="KW-0472">Membrane</keyword>
<dbReference type="PRINTS" id="PR01490">
    <property type="entry name" value="RTXTOXIND"/>
</dbReference>
<keyword evidence="10" id="KW-0175">Coiled coil</keyword>
<gene>
    <name evidence="14" type="ORF">ACFPTN_07340</name>
</gene>
<evidence type="ECO:0000256" key="7">
    <source>
        <dbReference type="ARBA" id="ARBA00022989"/>
    </source>
</evidence>